<sequence>MSTSTVRSRVAAALLSTAALAGLTAGVTVAAAPAQAAVSHVEFNLRTLASGQLTTLVLTARLPQNGSRLGFGVDNDSSSAQWAFIREPDNFTGRYVLRATENTSNPLCMDGTPNTVTLSPCNGSPAQLWTYSSSLGLKSAGSGLFTFLPAGNVLDEDTNLLVSTQSTRMQRLFVP</sequence>
<protein>
    <recommendedName>
        <fullName evidence="4">Ricin B lectin domain-containing protein</fullName>
    </recommendedName>
</protein>
<dbReference type="CDD" id="cd00161">
    <property type="entry name" value="beta-trefoil_Ricin-like"/>
    <property type="match status" value="1"/>
</dbReference>
<gene>
    <name evidence="2" type="ORF">ETD85_59585</name>
</gene>
<dbReference type="Proteomes" id="UP000306628">
    <property type="component" value="Unassembled WGS sequence"/>
</dbReference>
<keyword evidence="1" id="KW-0732">Signal</keyword>
<reference evidence="2 3" key="1">
    <citation type="submission" date="2019-05" db="EMBL/GenBank/DDBJ databases">
        <title>Draft genome sequence of Nonomuraea zeae DSM 100528.</title>
        <authorList>
            <person name="Saricaoglu S."/>
            <person name="Isik K."/>
        </authorList>
    </citation>
    <scope>NUCLEOTIDE SEQUENCE [LARGE SCALE GENOMIC DNA]</scope>
    <source>
        <strain evidence="2 3">DSM 100528</strain>
    </source>
</reference>
<keyword evidence="3" id="KW-1185">Reference proteome</keyword>
<dbReference type="EMBL" id="VCKX01000486">
    <property type="protein sequence ID" value="TMR11242.1"/>
    <property type="molecule type" value="Genomic_DNA"/>
</dbReference>
<name>A0A5S4F560_9ACTN</name>
<evidence type="ECO:0000313" key="3">
    <source>
        <dbReference type="Proteomes" id="UP000306628"/>
    </source>
</evidence>
<feature type="signal peptide" evidence="1">
    <location>
        <begin position="1"/>
        <end position="36"/>
    </location>
</feature>
<dbReference type="SUPFAM" id="SSF50370">
    <property type="entry name" value="Ricin B-like lectins"/>
    <property type="match status" value="1"/>
</dbReference>
<proteinExistence type="predicted"/>
<organism evidence="2 3">
    <name type="scientific">Nonomuraea zeae</name>
    <dbReference type="NCBI Taxonomy" id="1642303"/>
    <lineage>
        <taxon>Bacteria</taxon>
        <taxon>Bacillati</taxon>
        <taxon>Actinomycetota</taxon>
        <taxon>Actinomycetes</taxon>
        <taxon>Streptosporangiales</taxon>
        <taxon>Streptosporangiaceae</taxon>
        <taxon>Nonomuraea</taxon>
    </lineage>
</organism>
<dbReference type="InterPro" id="IPR035992">
    <property type="entry name" value="Ricin_B-like_lectins"/>
</dbReference>
<dbReference type="RefSeq" id="WP_138698642.1">
    <property type="nucleotide sequence ID" value="NZ_JBHSAZ010000033.1"/>
</dbReference>
<dbReference type="Gene3D" id="2.80.10.50">
    <property type="match status" value="1"/>
</dbReference>
<accession>A0A5S4F560</accession>
<feature type="chain" id="PRO_5024298945" description="Ricin B lectin domain-containing protein" evidence="1">
    <location>
        <begin position="37"/>
        <end position="175"/>
    </location>
</feature>
<evidence type="ECO:0008006" key="4">
    <source>
        <dbReference type="Google" id="ProtNLM"/>
    </source>
</evidence>
<dbReference type="AlphaFoldDB" id="A0A5S4F560"/>
<evidence type="ECO:0000313" key="2">
    <source>
        <dbReference type="EMBL" id="TMR11242.1"/>
    </source>
</evidence>
<comment type="caution">
    <text evidence="2">The sequence shown here is derived from an EMBL/GenBank/DDBJ whole genome shotgun (WGS) entry which is preliminary data.</text>
</comment>
<evidence type="ECO:0000256" key="1">
    <source>
        <dbReference type="SAM" id="SignalP"/>
    </source>
</evidence>